<accession>A0AAD6HZN7</accession>
<evidence type="ECO:0000256" key="5">
    <source>
        <dbReference type="ARBA" id="ARBA00023002"/>
    </source>
</evidence>
<dbReference type="InterPro" id="IPR016166">
    <property type="entry name" value="FAD-bd_PCMH"/>
</dbReference>
<gene>
    <name evidence="7" type="ORF">N7460_013844</name>
</gene>
<dbReference type="GO" id="GO:0016491">
    <property type="term" value="F:oxidoreductase activity"/>
    <property type="evidence" value="ECO:0007669"/>
    <property type="project" value="UniProtKB-KW"/>
</dbReference>
<keyword evidence="5" id="KW-0560">Oxidoreductase</keyword>
<dbReference type="InterPro" id="IPR016169">
    <property type="entry name" value="FAD-bd_PCMH_sub2"/>
</dbReference>
<protein>
    <recommendedName>
        <fullName evidence="6">FAD-binding PCMH-type domain-containing protein</fullName>
    </recommendedName>
</protein>
<evidence type="ECO:0000313" key="8">
    <source>
        <dbReference type="Proteomes" id="UP001219568"/>
    </source>
</evidence>
<dbReference type="AlphaFoldDB" id="A0AAD6HZN7"/>
<organism evidence="7 8">
    <name type="scientific">Penicillium canescens</name>
    <dbReference type="NCBI Taxonomy" id="5083"/>
    <lineage>
        <taxon>Eukaryota</taxon>
        <taxon>Fungi</taxon>
        <taxon>Dikarya</taxon>
        <taxon>Ascomycota</taxon>
        <taxon>Pezizomycotina</taxon>
        <taxon>Eurotiomycetes</taxon>
        <taxon>Eurotiomycetidae</taxon>
        <taxon>Eurotiales</taxon>
        <taxon>Aspergillaceae</taxon>
        <taxon>Penicillium</taxon>
    </lineage>
</organism>
<evidence type="ECO:0000259" key="6">
    <source>
        <dbReference type="PROSITE" id="PS51387"/>
    </source>
</evidence>
<dbReference type="Gene3D" id="3.40.462.20">
    <property type="match status" value="1"/>
</dbReference>
<dbReference type="Pfam" id="PF01565">
    <property type="entry name" value="FAD_binding_4"/>
    <property type="match status" value="1"/>
</dbReference>
<name>A0AAD6HZN7_PENCN</name>
<dbReference type="Proteomes" id="UP001219568">
    <property type="component" value="Unassembled WGS sequence"/>
</dbReference>
<dbReference type="SUPFAM" id="SSF56176">
    <property type="entry name" value="FAD-binding/transporter-associated domain-like"/>
    <property type="match status" value="1"/>
</dbReference>
<dbReference type="InterPro" id="IPR050416">
    <property type="entry name" value="FAD-linked_Oxidoreductase"/>
</dbReference>
<keyword evidence="4" id="KW-0274">FAD</keyword>
<dbReference type="PANTHER" id="PTHR42973:SF39">
    <property type="entry name" value="FAD-BINDING PCMH-TYPE DOMAIN-CONTAINING PROTEIN"/>
    <property type="match status" value="1"/>
</dbReference>
<dbReference type="GO" id="GO:0071949">
    <property type="term" value="F:FAD binding"/>
    <property type="evidence" value="ECO:0007669"/>
    <property type="project" value="InterPro"/>
</dbReference>
<evidence type="ECO:0000256" key="3">
    <source>
        <dbReference type="ARBA" id="ARBA00022630"/>
    </source>
</evidence>
<dbReference type="InterPro" id="IPR016167">
    <property type="entry name" value="FAD-bd_PCMH_sub1"/>
</dbReference>
<dbReference type="PROSITE" id="PS51387">
    <property type="entry name" value="FAD_PCMH"/>
    <property type="match status" value="1"/>
</dbReference>
<dbReference type="PANTHER" id="PTHR42973">
    <property type="entry name" value="BINDING OXIDOREDUCTASE, PUTATIVE (AFU_ORTHOLOGUE AFUA_1G17690)-RELATED"/>
    <property type="match status" value="1"/>
</dbReference>
<feature type="domain" description="FAD-binding PCMH-type" evidence="6">
    <location>
        <begin position="28"/>
        <end position="200"/>
    </location>
</feature>
<reference evidence="7" key="1">
    <citation type="journal article" date="2023" name="IMA Fungus">
        <title>Comparative genomic study of the Penicillium genus elucidates a diverse pangenome and 15 lateral gene transfer events.</title>
        <authorList>
            <person name="Petersen C."/>
            <person name="Sorensen T."/>
            <person name="Nielsen M.R."/>
            <person name="Sondergaard T.E."/>
            <person name="Sorensen J.L."/>
            <person name="Fitzpatrick D.A."/>
            <person name="Frisvad J.C."/>
            <person name="Nielsen K.L."/>
        </authorList>
    </citation>
    <scope>NUCLEOTIDE SEQUENCE</scope>
    <source>
        <strain evidence="7">IBT 15450</strain>
    </source>
</reference>
<evidence type="ECO:0000256" key="4">
    <source>
        <dbReference type="ARBA" id="ARBA00022827"/>
    </source>
</evidence>
<evidence type="ECO:0000313" key="7">
    <source>
        <dbReference type="EMBL" id="KAJ6023449.1"/>
    </source>
</evidence>
<keyword evidence="8" id="KW-1185">Reference proteome</keyword>
<dbReference type="Gene3D" id="3.30.465.10">
    <property type="match status" value="1"/>
</dbReference>
<comment type="caution">
    <text evidence="7">The sequence shown here is derived from an EMBL/GenBank/DDBJ whole genome shotgun (WGS) entry which is preliminary data.</text>
</comment>
<dbReference type="Gene3D" id="3.30.43.10">
    <property type="entry name" value="Uridine Diphospho-n-acetylenolpyruvylglucosamine Reductase, domain 2"/>
    <property type="match status" value="1"/>
</dbReference>
<reference evidence="7" key="2">
    <citation type="submission" date="2023-01" db="EMBL/GenBank/DDBJ databases">
        <authorList>
            <person name="Petersen C."/>
        </authorList>
    </citation>
    <scope>NUCLEOTIDE SEQUENCE</scope>
    <source>
        <strain evidence="7">IBT 15450</strain>
    </source>
</reference>
<proteinExistence type="inferred from homology"/>
<evidence type="ECO:0000256" key="2">
    <source>
        <dbReference type="ARBA" id="ARBA00005466"/>
    </source>
</evidence>
<evidence type="ECO:0000256" key="1">
    <source>
        <dbReference type="ARBA" id="ARBA00001974"/>
    </source>
</evidence>
<sequence length="443" mass="49872">MHIIWRDSSDSKTYEQARVKNVFNLDRPKYFPRAVVTATCAKDAIAAVKIAQQEECQLAVRSGGHSTPVWSLQEHSILLNMGSWKEIIVDTKSNTAKVTTSVTGQELNRYLQTQHGLMFPAGHCPDVGLGGFMLQGGQGWNCRNWGWAAEKLLAVEVVTAQGESLLCNKEQHQDLYWAARGAGPFFPAIATIFHLQLLPYPVGFRSSGYIYPVKMYRQAFDWVQSVVPTADQDTEIVMVAFHSEPDREVCFKVHFITMKSSIAEAEAALMKLHTGRPPGTLSEWVCQEESLENLHQGQALASPKSLYYYTDNAFIGEGAKVTELLEEGFLSIPPGKSWAFWSPMYPYSERVVSDMTMIVPSTHYFSMYSIAESEDLAPQCRTWVEGTMAGIRKYAVGSYLGESDFNTSPEWYWGARNARRLEQVRQTWDPSSLFCSVHKLSRK</sequence>
<comment type="similarity">
    <text evidence="2">Belongs to the oxygen-dependent FAD-linked oxidoreductase family.</text>
</comment>
<dbReference type="InterPro" id="IPR006094">
    <property type="entry name" value="Oxid_FAD_bind_N"/>
</dbReference>
<keyword evidence="3" id="KW-0285">Flavoprotein</keyword>
<dbReference type="InterPro" id="IPR012951">
    <property type="entry name" value="BBE"/>
</dbReference>
<dbReference type="InterPro" id="IPR036318">
    <property type="entry name" value="FAD-bd_PCMH-like_sf"/>
</dbReference>
<comment type="cofactor">
    <cofactor evidence="1">
        <name>FAD</name>
        <dbReference type="ChEBI" id="CHEBI:57692"/>
    </cofactor>
</comment>
<dbReference type="Pfam" id="PF08031">
    <property type="entry name" value="BBE"/>
    <property type="match status" value="1"/>
</dbReference>
<dbReference type="EMBL" id="JAQJZL010000016">
    <property type="protein sequence ID" value="KAJ6023449.1"/>
    <property type="molecule type" value="Genomic_DNA"/>
</dbReference>